<dbReference type="SMART" id="SM01057">
    <property type="entry name" value="Carb_anhydrase"/>
    <property type="match status" value="1"/>
</dbReference>
<organism evidence="3 4">
    <name type="scientific">Polyplax serrata</name>
    <name type="common">Common mouse louse</name>
    <dbReference type="NCBI Taxonomy" id="468196"/>
    <lineage>
        <taxon>Eukaryota</taxon>
        <taxon>Metazoa</taxon>
        <taxon>Ecdysozoa</taxon>
        <taxon>Arthropoda</taxon>
        <taxon>Hexapoda</taxon>
        <taxon>Insecta</taxon>
        <taxon>Pterygota</taxon>
        <taxon>Neoptera</taxon>
        <taxon>Paraneoptera</taxon>
        <taxon>Psocodea</taxon>
        <taxon>Troctomorpha</taxon>
        <taxon>Phthiraptera</taxon>
        <taxon>Anoplura</taxon>
        <taxon>Polyplacidae</taxon>
        <taxon>Polyplax</taxon>
    </lineage>
</organism>
<evidence type="ECO:0000256" key="1">
    <source>
        <dbReference type="ARBA" id="ARBA00010718"/>
    </source>
</evidence>
<proteinExistence type="inferred from homology"/>
<dbReference type="PANTHER" id="PTHR18952:SF124">
    <property type="entry name" value="CARBONIC ANHYDRASE 7"/>
    <property type="match status" value="1"/>
</dbReference>
<comment type="similarity">
    <text evidence="1">Belongs to the alpha-carbonic anhydrase family.</text>
</comment>
<comment type="caution">
    <text evidence="3">The sequence shown here is derived from an EMBL/GenBank/DDBJ whole genome shotgun (WGS) entry which is preliminary data.</text>
</comment>
<accession>A0ABR1AEA9</accession>
<dbReference type="SUPFAM" id="SSF51069">
    <property type="entry name" value="Carbonic anhydrase"/>
    <property type="match status" value="1"/>
</dbReference>
<dbReference type="CDD" id="cd00326">
    <property type="entry name" value="alpha_CA"/>
    <property type="match status" value="1"/>
</dbReference>
<dbReference type="EMBL" id="JAWJWF010000051">
    <property type="protein sequence ID" value="KAK6617598.1"/>
    <property type="molecule type" value="Genomic_DNA"/>
</dbReference>
<dbReference type="Proteomes" id="UP001359485">
    <property type="component" value="Unassembled WGS sequence"/>
</dbReference>
<dbReference type="PANTHER" id="PTHR18952">
    <property type="entry name" value="CARBONIC ANHYDRASE"/>
    <property type="match status" value="1"/>
</dbReference>
<evidence type="ECO:0000313" key="3">
    <source>
        <dbReference type="EMBL" id="KAK6617598.1"/>
    </source>
</evidence>
<dbReference type="InterPro" id="IPR036398">
    <property type="entry name" value="CA_dom_sf"/>
</dbReference>
<dbReference type="InterPro" id="IPR001148">
    <property type="entry name" value="CA_dom"/>
</dbReference>
<name>A0ABR1AEA9_POLSC</name>
<gene>
    <name evidence="3" type="ORF">RUM44_005186</name>
</gene>
<dbReference type="PROSITE" id="PS51144">
    <property type="entry name" value="ALPHA_CA_2"/>
    <property type="match status" value="1"/>
</dbReference>
<keyword evidence="4" id="KW-1185">Reference proteome</keyword>
<feature type="domain" description="Alpha-carbonic anhydrase" evidence="2">
    <location>
        <begin position="18"/>
        <end position="272"/>
    </location>
</feature>
<protein>
    <recommendedName>
        <fullName evidence="2">Alpha-carbonic anhydrase domain-containing protein</fullName>
    </recommendedName>
</protein>
<reference evidence="3 4" key="1">
    <citation type="submission" date="2023-09" db="EMBL/GenBank/DDBJ databases">
        <title>Genomes of two closely related lineages of the louse Polyplax serrata with different host specificities.</title>
        <authorList>
            <person name="Martinu J."/>
            <person name="Tarabai H."/>
            <person name="Stefka J."/>
            <person name="Hypsa V."/>
        </authorList>
    </citation>
    <scope>NUCLEOTIDE SEQUENCE [LARGE SCALE GENOMIC DNA]</scope>
    <source>
        <strain evidence="3">98ZLc_SE</strain>
    </source>
</reference>
<evidence type="ECO:0000313" key="4">
    <source>
        <dbReference type="Proteomes" id="UP001359485"/>
    </source>
</evidence>
<sequence length="314" mass="35824">MINSSKASNPRLAFTQNDDFGYRGNNGPSHWASSYSYCAGELQSPIDIEENEVKPIRLTPLVFKGFQSIPKSMTLINNGHTVKLEIHGSPQPTLSGGPLTGSYIFSQLHFHWGANDSFGSEDLINNRSFPMELHMVFYKKEYGDVNLATNFKDGLCVVSVFYEVYNFNNTAYSEIVEHLDSVREPYSKKTLKSFLTLDDLLPSNKHLYYTYNGSLTTPPCYEVVTWLNFKEPIPLSHFQMAKFRKLKSIDGQLTDNFRPVQPLGNRTILFNVGERPIQAKHYDEYNVDEYQGDSAAKMSSPYYLLLIIVCFKIR</sequence>
<dbReference type="InterPro" id="IPR023561">
    <property type="entry name" value="Carbonic_anhydrase_a-class"/>
</dbReference>
<dbReference type="Pfam" id="PF00194">
    <property type="entry name" value="Carb_anhydrase"/>
    <property type="match status" value="1"/>
</dbReference>
<evidence type="ECO:0000259" key="2">
    <source>
        <dbReference type="PROSITE" id="PS51144"/>
    </source>
</evidence>
<dbReference type="Gene3D" id="3.10.200.10">
    <property type="entry name" value="Alpha carbonic anhydrase"/>
    <property type="match status" value="1"/>
</dbReference>